<keyword evidence="3" id="KW-1185">Reference proteome</keyword>
<dbReference type="AlphaFoldDB" id="A0A3N6PKS4"/>
<gene>
    <name evidence="2" type="ORF">EA472_06285</name>
</gene>
<comment type="caution">
    <text evidence="2">The sequence shown here is derived from an EMBL/GenBank/DDBJ whole genome shotgun (WGS) entry which is preliminary data.</text>
</comment>
<dbReference type="Gene3D" id="2.60.120.200">
    <property type="match status" value="1"/>
</dbReference>
<evidence type="ECO:0000256" key="1">
    <source>
        <dbReference type="SAM" id="Phobius"/>
    </source>
</evidence>
<dbReference type="Proteomes" id="UP000281431">
    <property type="component" value="Unassembled WGS sequence"/>
</dbReference>
<accession>A0A3N6PKS4</accession>
<evidence type="ECO:0000313" key="2">
    <source>
        <dbReference type="EMBL" id="RQH01910.1"/>
    </source>
</evidence>
<evidence type="ECO:0000313" key="3">
    <source>
        <dbReference type="Proteomes" id="UP000281431"/>
    </source>
</evidence>
<reference evidence="2 3" key="1">
    <citation type="submission" date="2018-10" db="EMBL/GenBank/DDBJ databases">
        <title>Natrarchaeobius chitinivorans gen. nov., sp. nov., and Natrarchaeobius haloalkaliphilus sp. nov., alkaliphilic, chitin-utilizing haloarchaea from hypersaline alkaline lakes.</title>
        <authorList>
            <person name="Sorokin D.Y."/>
            <person name="Elcheninov A.G."/>
            <person name="Kostrikina N.A."/>
            <person name="Bale N.J."/>
            <person name="Sinninghe Damste J.S."/>
            <person name="Khijniak T.V."/>
            <person name="Kublanov I.V."/>
            <person name="Toshchakov S.V."/>
        </authorList>
    </citation>
    <scope>NUCLEOTIDE SEQUENCE [LARGE SCALE GENOMIC DNA]</scope>
    <source>
        <strain evidence="2 3">AArcht7</strain>
    </source>
</reference>
<sequence>MRLSDDGGVNFNFRYETTGDLTVDIIWRHDSGGELAYLFNDQDSIQTGFRAFTNGIAGNGLFFRNPFGGNDIFVDEDFQDGNWYQIRIVLDADQNTYTVYIDGEAVGESYYDASGFVTSDDFRIMGRKTGSSTLVDYRYFAWANNVILPDEADRIDSSLLRLDLEEGEGEQITNRGLVGVEDLLDEKRDLITQIRSNTAAFAEPSDVDVAADQFVEDTERQLDDLTTDEKKQYTEALNRLVSSERVAEEASGEPVEDIVTRTGNAVVNAMMTIGIEALTLGLGNASIAQRAVKLVGEQISGGAKATTRTITGQFAEYATKFDNLISRRSVDFGRQVDEYVDTYPRQFRENAGLTESQRRTLRDSLRDESIRGVMNVATAAGENVPDDLYADIQAIVDDTKERFNQLAFDYYWFGEKIVDDSLDFPTVSLPTEVGFTVDIPYVDIPFVDTEFDMTYEFESEKIDEAESTLDDLADRLDTLASFESAITATGIEPAMTVGVDYLEDEIETGGLEQQDPEDRENLSESGQEATNLVTRGASTVFDIIDTLTRGVMYASIMIGLAVLFIYAIVAAASLSSVVGVPAIIPSTGLLLVILGILSAIDVLIVLSRVGAIGKALTLLAHITTITTAGINTNVIEEVS</sequence>
<feature type="transmembrane region" description="Helical" evidence="1">
    <location>
        <begin position="551"/>
        <end position="571"/>
    </location>
</feature>
<name>A0A3N6PKS4_NATCH</name>
<proteinExistence type="predicted"/>
<feature type="transmembrane region" description="Helical" evidence="1">
    <location>
        <begin position="583"/>
        <end position="606"/>
    </location>
</feature>
<keyword evidence="1" id="KW-0812">Transmembrane</keyword>
<keyword evidence="1" id="KW-0472">Membrane</keyword>
<organism evidence="2 3">
    <name type="scientific">Natrarchaeobius chitinivorans</name>
    <dbReference type="NCBI Taxonomy" id="1679083"/>
    <lineage>
        <taxon>Archaea</taxon>
        <taxon>Methanobacteriati</taxon>
        <taxon>Methanobacteriota</taxon>
        <taxon>Stenosarchaea group</taxon>
        <taxon>Halobacteria</taxon>
        <taxon>Halobacteriales</taxon>
        <taxon>Natrialbaceae</taxon>
        <taxon>Natrarchaeobius</taxon>
    </lineage>
</organism>
<dbReference type="EMBL" id="REFZ01000003">
    <property type="protein sequence ID" value="RQH01910.1"/>
    <property type="molecule type" value="Genomic_DNA"/>
</dbReference>
<protein>
    <submittedName>
        <fullName evidence="2">Uncharacterized protein</fullName>
    </submittedName>
</protein>
<keyword evidence="1" id="KW-1133">Transmembrane helix</keyword>
<dbReference type="SUPFAM" id="SSF49899">
    <property type="entry name" value="Concanavalin A-like lectins/glucanases"/>
    <property type="match status" value="1"/>
</dbReference>
<dbReference type="InterPro" id="IPR013320">
    <property type="entry name" value="ConA-like_dom_sf"/>
</dbReference>